<keyword evidence="1" id="KW-0812">Transmembrane</keyword>
<feature type="transmembrane region" description="Helical" evidence="1">
    <location>
        <begin position="80"/>
        <end position="98"/>
    </location>
</feature>
<keyword evidence="1" id="KW-1133">Transmembrane helix</keyword>
<feature type="transmembrane region" description="Helical" evidence="1">
    <location>
        <begin position="38"/>
        <end position="59"/>
    </location>
</feature>
<evidence type="ECO:0000313" key="3">
    <source>
        <dbReference type="Proteomes" id="UP000460318"/>
    </source>
</evidence>
<name>A0A7X3IPB5_9BACL</name>
<keyword evidence="1" id="KW-0472">Membrane</keyword>
<protein>
    <submittedName>
        <fullName evidence="2">Uncharacterized protein</fullName>
    </submittedName>
</protein>
<dbReference type="AlphaFoldDB" id="A0A7X3IPB5"/>
<reference evidence="2 3" key="1">
    <citation type="submission" date="2019-12" db="EMBL/GenBank/DDBJ databases">
        <title>Paenibacillus sp. nov., an endophytic bacterium isolated from the stem of Dendrobium.</title>
        <authorList>
            <person name="Zhao R."/>
        </authorList>
    </citation>
    <scope>NUCLEOTIDE SEQUENCE [LARGE SCALE GENOMIC DNA]</scope>
    <source>
        <strain evidence="2 3">HJL G12</strain>
    </source>
</reference>
<evidence type="ECO:0000313" key="2">
    <source>
        <dbReference type="EMBL" id="MWV45767.1"/>
    </source>
</evidence>
<sequence>MSLGKAAAWILEAMRSIVFLLLGLMALGAVQRPLLRGGQLTLIEMLLVSTADLAILYVVHRKLLAQRRFYRASQKPVLTAGKTLILLGYAGAALLIAAL</sequence>
<keyword evidence="3" id="KW-1185">Reference proteome</keyword>
<comment type="caution">
    <text evidence="2">The sequence shown here is derived from an EMBL/GenBank/DDBJ whole genome shotgun (WGS) entry which is preliminary data.</text>
</comment>
<dbReference type="Proteomes" id="UP000460318">
    <property type="component" value="Unassembled WGS sequence"/>
</dbReference>
<evidence type="ECO:0000256" key="1">
    <source>
        <dbReference type="SAM" id="Phobius"/>
    </source>
</evidence>
<gene>
    <name evidence="2" type="ORF">GRF59_19305</name>
</gene>
<proteinExistence type="predicted"/>
<dbReference type="RefSeq" id="WP_160499360.1">
    <property type="nucleotide sequence ID" value="NZ_WUBI01000003.1"/>
</dbReference>
<accession>A0A7X3IPB5</accession>
<dbReference type="EMBL" id="WUBI01000003">
    <property type="protein sequence ID" value="MWV45767.1"/>
    <property type="molecule type" value="Genomic_DNA"/>
</dbReference>
<organism evidence="2 3">
    <name type="scientific">Paenibacillus dendrobii</name>
    <dbReference type="NCBI Taxonomy" id="2691084"/>
    <lineage>
        <taxon>Bacteria</taxon>
        <taxon>Bacillati</taxon>
        <taxon>Bacillota</taxon>
        <taxon>Bacilli</taxon>
        <taxon>Bacillales</taxon>
        <taxon>Paenibacillaceae</taxon>
        <taxon>Paenibacillus</taxon>
    </lineage>
</organism>